<dbReference type="SUPFAM" id="SSF54593">
    <property type="entry name" value="Glyoxalase/Bleomycin resistance protein/Dihydroxybiphenyl dioxygenase"/>
    <property type="match status" value="1"/>
</dbReference>
<sequence length="123" mass="13450">MSAKFSAGKNIAMKVPSHQYDATVSFYRDLLGFEQISGPSGNATGFKFGDKNLWIDNVAGMSQAEIWLEIVTNDTAEAARVLEKAGIARCDEIEELGEKFDGFWISSPSSIIHLLDADTGSWD</sequence>
<dbReference type="Proteomes" id="UP000028826">
    <property type="component" value="Unassembled WGS sequence"/>
</dbReference>
<evidence type="ECO:0000313" key="1">
    <source>
        <dbReference type="EMBL" id="KFI31345.1"/>
    </source>
</evidence>
<dbReference type="Gene3D" id="3.10.180.10">
    <property type="entry name" value="2,3-Dihydroxybiphenyl 1,2-Dioxygenase, domain 1"/>
    <property type="match status" value="1"/>
</dbReference>
<protein>
    <submittedName>
        <fullName evidence="1">Uncharacterized protein</fullName>
    </submittedName>
</protein>
<dbReference type="InterPro" id="IPR029068">
    <property type="entry name" value="Glyas_Bleomycin-R_OHBP_Dase"/>
</dbReference>
<gene>
    <name evidence="1" type="ORF">CN97_10050</name>
</gene>
<dbReference type="AlphaFoldDB" id="A0A086YAP5"/>
<reference evidence="1 2" key="1">
    <citation type="submission" date="2014-03" db="EMBL/GenBank/DDBJ databases">
        <title>Genome of Haematobacter massiliensis CCUG 47968.</title>
        <authorList>
            <person name="Wang D."/>
            <person name="Wang G."/>
        </authorList>
    </citation>
    <scope>NUCLEOTIDE SEQUENCE [LARGE SCALE GENOMIC DNA]</scope>
    <source>
        <strain evidence="1 2">CCUG 47968</strain>
    </source>
</reference>
<dbReference type="RefSeq" id="WP_035707810.1">
    <property type="nucleotide sequence ID" value="NZ_CAMIFG010000003.1"/>
</dbReference>
<organism evidence="1 2">
    <name type="scientific">Haematobacter massiliensis</name>
    <dbReference type="NCBI Taxonomy" id="195105"/>
    <lineage>
        <taxon>Bacteria</taxon>
        <taxon>Pseudomonadati</taxon>
        <taxon>Pseudomonadota</taxon>
        <taxon>Alphaproteobacteria</taxon>
        <taxon>Rhodobacterales</taxon>
        <taxon>Paracoccaceae</taxon>
        <taxon>Haematobacter</taxon>
    </lineage>
</organism>
<dbReference type="eggNOG" id="COG0346">
    <property type="taxonomic scope" value="Bacteria"/>
</dbReference>
<comment type="caution">
    <text evidence="1">The sequence shown here is derived from an EMBL/GenBank/DDBJ whole genome shotgun (WGS) entry which is preliminary data.</text>
</comment>
<keyword evidence="2" id="KW-1185">Reference proteome</keyword>
<dbReference type="EMBL" id="JGYG01000002">
    <property type="protein sequence ID" value="KFI31345.1"/>
    <property type="molecule type" value="Genomic_DNA"/>
</dbReference>
<name>A0A086YAP5_9RHOB</name>
<dbReference type="OrthoDB" id="2871523at2"/>
<proteinExistence type="predicted"/>
<evidence type="ECO:0000313" key="2">
    <source>
        <dbReference type="Proteomes" id="UP000028826"/>
    </source>
</evidence>
<dbReference type="STRING" id="195105.CN97_10050"/>
<accession>A0A086YAP5</accession>